<feature type="region of interest" description="Disordered" evidence="1">
    <location>
        <begin position="1"/>
        <end position="30"/>
    </location>
</feature>
<dbReference type="AlphaFoldDB" id="A0A895XKI3"/>
<name>A0A895XKI3_9ACTN</name>
<evidence type="ECO:0000256" key="1">
    <source>
        <dbReference type="SAM" id="MobiDB-lite"/>
    </source>
</evidence>
<evidence type="ECO:0000313" key="4">
    <source>
        <dbReference type="Proteomes" id="UP000662939"/>
    </source>
</evidence>
<keyword evidence="2" id="KW-0812">Transmembrane</keyword>
<protein>
    <submittedName>
        <fullName evidence="3">Uncharacterized protein</fullName>
    </submittedName>
</protein>
<feature type="transmembrane region" description="Helical" evidence="2">
    <location>
        <begin position="45"/>
        <end position="66"/>
    </location>
</feature>
<keyword evidence="4" id="KW-1185">Reference proteome</keyword>
<gene>
    <name evidence="3" type="ORF">JQS30_10990</name>
</gene>
<organism evidence="3 4">
    <name type="scientific">Natronoglycomyces albus</name>
    <dbReference type="NCBI Taxonomy" id="2811108"/>
    <lineage>
        <taxon>Bacteria</taxon>
        <taxon>Bacillati</taxon>
        <taxon>Actinomycetota</taxon>
        <taxon>Actinomycetes</taxon>
        <taxon>Glycomycetales</taxon>
        <taxon>Glycomycetaceae</taxon>
        <taxon>Natronoglycomyces</taxon>
    </lineage>
</organism>
<accession>A0A895XKI3</accession>
<evidence type="ECO:0000313" key="3">
    <source>
        <dbReference type="EMBL" id="QSB04322.1"/>
    </source>
</evidence>
<evidence type="ECO:0000256" key="2">
    <source>
        <dbReference type="SAM" id="Phobius"/>
    </source>
</evidence>
<sequence>MSDSHYVPEAHGQTVRPEQPSMPAERGADTNRDVAVDPYVNQNNIGVIAGVIILVAFAVIALVVFASTGTTNSSML</sequence>
<keyword evidence="2" id="KW-1133">Transmembrane helix</keyword>
<proteinExistence type="predicted"/>
<dbReference type="Proteomes" id="UP000662939">
    <property type="component" value="Chromosome"/>
</dbReference>
<dbReference type="KEGG" id="nav:JQS30_10990"/>
<reference evidence="3" key="1">
    <citation type="submission" date="2021-02" db="EMBL/GenBank/DDBJ databases">
        <title>Natronoglycomyces albus gen. nov., sp. nov, a haloalkaliphilic actinobacterium from a soda solonchak soil.</title>
        <authorList>
            <person name="Sorokin D.Y."/>
            <person name="Khijniak T.V."/>
            <person name="Zakharycheva A.P."/>
            <person name="Boueva O.V."/>
            <person name="Ariskina E.V."/>
            <person name="Hahnke R.L."/>
            <person name="Bunk B."/>
            <person name="Sproer C."/>
            <person name="Schumann P."/>
            <person name="Evtushenko L.I."/>
            <person name="Kublanov I.V."/>
        </authorList>
    </citation>
    <scope>NUCLEOTIDE SEQUENCE</scope>
    <source>
        <strain evidence="3">DSM 106290</strain>
    </source>
</reference>
<dbReference type="EMBL" id="CP070496">
    <property type="protein sequence ID" value="QSB04322.1"/>
    <property type="molecule type" value="Genomic_DNA"/>
</dbReference>
<dbReference type="RefSeq" id="WP_213170319.1">
    <property type="nucleotide sequence ID" value="NZ_CP070496.1"/>
</dbReference>
<keyword evidence="2" id="KW-0472">Membrane</keyword>